<evidence type="ECO:0000313" key="1">
    <source>
        <dbReference type="EMBL" id="KAI1702550.1"/>
    </source>
</evidence>
<keyword evidence="2" id="KW-1185">Reference proteome</keyword>
<accession>A0AAD4MRH3</accession>
<gene>
    <name evidence="1" type="ORF">DdX_15449</name>
</gene>
<name>A0AAD4MRH3_9BILA</name>
<sequence length="108" mass="11953">MPSNYDMSCEQQCIDGEDDADEWKKMAKSCQLSCTWFYGCGTGPDGEKMCSKNHAVSNNAIKDYPNDTQLQAADEICKQMNSFCVNGTQIGYSEDYIKSRCGKACGLC</sequence>
<reference evidence="1" key="1">
    <citation type="submission" date="2022-01" db="EMBL/GenBank/DDBJ databases">
        <title>Genome Sequence Resource for Two Populations of Ditylenchus destructor, the Migratory Endoparasitic Phytonematode.</title>
        <authorList>
            <person name="Zhang H."/>
            <person name="Lin R."/>
            <person name="Xie B."/>
        </authorList>
    </citation>
    <scope>NUCLEOTIDE SEQUENCE</scope>
    <source>
        <strain evidence="1">BazhouSP</strain>
    </source>
</reference>
<proteinExistence type="predicted"/>
<evidence type="ECO:0000313" key="2">
    <source>
        <dbReference type="Proteomes" id="UP001201812"/>
    </source>
</evidence>
<dbReference type="Proteomes" id="UP001201812">
    <property type="component" value="Unassembled WGS sequence"/>
</dbReference>
<dbReference type="AlphaFoldDB" id="A0AAD4MRH3"/>
<protein>
    <submittedName>
        <fullName evidence="1">Uncharacterized protein</fullName>
    </submittedName>
</protein>
<comment type="caution">
    <text evidence="1">The sequence shown here is derived from an EMBL/GenBank/DDBJ whole genome shotgun (WGS) entry which is preliminary data.</text>
</comment>
<dbReference type="EMBL" id="JAKKPZ010000097">
    <property type="protein sequence ID" value="KAI1702550.1"/>
    <property type="molecule type" value="Genomic_DNA"/>
</dbReference>
<organism evidence="1 2">
    <name type="scientific">Ditylenchus destructor</name>
    <dbReference type="NCBI Taxonomy" id="166010"/>
    <lineage>
        <taxon>Eukaryota</taxon>
        <taxon>Metazoa</taxon>
        <taxon>Ecdysozoa</taxon>
        <taxon>Nematoda</taxon>
        <taxon>Chromadorea</taxon>
        <taxon>Rhabditida</taxon>
        <taxon>Tylenchina</taxon>
        <taxon>Tylenchomorpha</taxon>
        <taxon>Sphaerularioidea</taxon>
        <taxon>Anguinidae</taxon>
        <taxon>Anguininae</taxon>
        <taxon>Ditylenchus</taxon>
    </lineage>
</organism>